<dbReference type="PANTHER" id="PTHR43795">
    <property type="entry name" value="BIFUNCTIONAL ASPARTATE AMINOTRANSFERASE AND GLUTAMATE/ASPARTATE-PREPHENATE AMINOTRANSFERASE-RELATED"/>
    <property type="match status" value="1"/>
</dbReference>
<comment type="similarity">
    <text evidence="1">Belongs to the class-I pyridoxal-phosphate-dependent aminotransferase family.</text>
</comment>
<dbReference type="GO" id="GO:0004069">
    <property type="term" value="F:L-aspartate:2-oxoglutarate aminotransferase activity"/>
    <property type="evidence" value="ECO:0007669"/>
    <property type="project" value="TreeGrafter"/>
</dbReference>
<sequence length="578" mass="63543">MTSTGQSKPNLDNENDTGKASPGNSGGTSGMRLVVPLQGVVQGRGGLILGSLIPCALFYFLQFYSKRHRTTPSSSNPPSPSTSSPNLSELQRSSSRLNLSTRGSVGRVFLSSRASSVAAPNDSPYYIGMDRFRADPYDELDNPDGVIDLGIAENRLSLDLIEKWISSNVNGSTLGNGGDGLNINGILTYQPFDGSAELKVVMHFKSEKKCLSTSHWPLWKQLFGIGIDALKHSHGLCLEEAMAGFMSQVMGEKVSFDPSRMVFTSGATPAIEVLCFCLADHGNALLVPTPYYPGFDRDIKWRTGVDIIPVHCRSSDAFMMDITALDQAFSHARKRGQKVRGILISNPSNPVGNILSREMLCRILDFAREKNIHVISDEVFAGSNYGGKEFVSIAEILDEEDPDRDRVHIIYGLSKDLSVPGFRLGVLYSFNENVVAASKKLTRFCAASAPTQSLLVAMLTDAGFIKDYMRTNRERLRKVFDLFVAGLKQLGIECMNSSAGLYCWVDMSGLICPYNEKGELELWEMLLNVAKINVTPGSACHCIEPGWFRCCFSTVKEKDIPVVMERIRKVVELVRPSD</sequence>
<feature type="region of interest" description="Disordered" evidence="3">
    <location>
        <begin position="69"/>
        <end position="98"/>
    </location>
</feature>
<dbReference type="InterPro" id="IPR015424">
    <property type="entry name" value="PyrdxlP-dep_Trfase"/>
</dbReference>
<dbReference type="InterPro" id="IPR050478">
    <property type="entry name" value="Ethylene_sulfur-biosynth"/>
</dbReference>
<dbReference type="Gene3D" id="3.40.640.10">
    <property type="entry name" value="Type I PLP-dependent aspartate aminotransferase-like (Major domain)"/>
    <property type="match status" value="1"/>
</dbReference>
<dbReference type="SUPFAM" id="SSF53383">
    <property type="entry name" value="PLP-dependent transferases"/>
    <property type="match status" value="1"/>
</dbReference>
<dbReference type="GO" id="GO:0016847">
    <property type="term" value="F:1-aminocyclopropane-1-carboxylate synthase activity"/>
    <property type="evidence" value="ECO:0007669"/>
    <property type="project" value="UniProtKB-ARBA"/>
</dbReference>
<name>A0AAN8U1Y5_SOLBU</name>
<organism evidence="5 6">
    <name type="scientific">Solanum bulbocastanum</name>
    <name type="common">Wild potato</name>
    <dbReference type="NCBI Taxonomy" id="147425"/>
    <lineage>
        <taxon>Eukaryota</taxon>
        <taxon>Viridiplantae</taxon>
        <taxon>Streptophyta</taxon>
        <taxon>Embryophyta</taxon>
        <taxon>Tracheophyta</taxon>
        <taxon>Spermatophyta</taxon>
        <taxon>Magnoliopsida</taxon>
        <taxon>eudicotyledons</taxon>
        <taxon>Gunneridae</taxon>
        <taxon>Pentapetalae</taxon>
        <taxon>asterids</taxon>
        <taxon>lamiids</taxon>
        <taxon>Solanales</taxon>
        <taxon>Solanaceae</taxon>
        <taxon>Solanoideae</taxon>
        <taxon>Solaneae</taxon>
        <taxon>Solanum</taxon>
    </lineage>
</organism>
<feature type="compositionally biased region" description="Polar residues" evidence="3">
    <location>
        <begin position="1"/>
        <end position="12"/>
    </location>
</feature>
<evidence type="ECO:0000313" key="5">
    <source>
        <dbReference type="EMBL" id="KAK6794342.1"/>
    </source>
</evidence>
<dbReference type="InterPro" id="IPR015421">
    <property type="entry name" value="PyrdxlP-dep_Trfase_major"/>
</dbReference>
<protein>
    <recommendedName>
        <fullName evidence="4">Aminotransferase class I/classII large domain-containing protein</fullName>
    </recommendedName>
</protein>
<accession>A0AAN8U1Y5</accession>
<dbReference type="PROSITE" id="PS00105">
    <property type="entry name" value="AA_TRANSFER_CLASS_1"/>
    <property type="match status" value="1"/>
</dbReference>
<feature type="compositionally biased region" description="Polar residues" evidence="3">
    <location>
        <begin position="87"/>
        <end position="98"/>
    </location>
</feature>
<comment type="caution">
    <text evidence="5">The sequence shown here is derived from an EMBL/GenBank/DDBJ whole genome shotgun (WGS) entry which is preliminary data.</text>
</comment>
<dbReference type="AlphaFoldDB" id="A0AAN8U1Y5"/>
<proteinExistence type="inferred from homology"/>
<dbReference type="InterPro" id="IPR004839">
    <property type="entry name" value="Aminotransferase_I/II_large"/>
</dbReference>
<dbReference type="PANTHER" id="PTHR43795:SF46">
    <property type="entry name" value="AMINOTRANSFERASE ACS12-RELATED"/>
    <property type="match status" value="1"/>
</dbReference>
<evidence type="ECO:0000256" key="3">
    <source>
        <dbReference type="SAM" id="MobiDB-lite"/>
    </source>
</evidence>
<dbReference type="GO" id="GO:0030170">
    <property type="term" value="F:pyridoxal phosphate binding"/>
    <property type="evidence" value="ECO:0007669"/>
    <property type="project" value="InterPro"/>
</dbReference>
<dbReference type="CDD" id="cd00609">
    <property type="entry name" value="AAT_like"/>
    <property type="match status" value="1"/>
</dbReference>
<dbReference type="EMBL" id="JBANQN010000003">
    <property type="protein sequence ID" value="KAK6794342.1"/>
    <property type="molecule type" value="Genomic_DNA"/>
</dbReference>
<dbReference type="Proteomes" id="UP001371456">
    <property type="component" value="Unassembled WGS sequence"/>
</dbReference>
<dbReference type="GO" id="GO:0008793">
    <property type="term" value="F:aromatic-amino-acid transaminase activity"/>
    <property type="evidence" value="ECO:0007669"/>
    <property type="project" value="TreeGrafter"/>
</dbReference>
<evidence type="ECO:0000256" key="1">
    <source>
        <dbReference type="ARBA" id="ARBA00007441"/>
    </source>
</evidence>
<evidence type="ECO:0000259" key="4">
    <source>
        <dbReference type="Pfam" id="PF00155"/>
    </source>
</evidence>
<dbReference type="InterPro" id="IPR004838">
    <property type="entry name" value="NHTrfase_class1_PyrdxlP-BS"/>
</dbReference>
<gene>
    <name evidence="5" type="ORF">RDI58_007795</name>
</gene>
<feature type="region of interest" description="Disordered" evidence="3">
    <location>
        <begin position="1"/>
        <end position="30"/>
    </location>
</feature>
<feature type="domain" description="Aminotransferase class I/classII large" evidence="4">
    <location>
        <begin position="237"/>
        <end position="567"/>
    </location>
</feature>
<keyword evidence="2" id="KW-0663">Pyridoxal phosphate</keyword>
<evidence type="ECO:0000313" key="6">
    <source>
        <dbReference type="Proteomes" id="UP001371456"/>
    </source>
</evidence>
<dbReference type="InterPro" id="IPR015422">
    <property type="entry name" value="PyrdxlP-dep_Trfase_small"/>
</dbReference>
<keyword evidence="6" id="KW-1185">Reference proteome</keyword>
<dbReference type="Pfam" id="PF00155">
    <property type="entry name" value="Aminotran_1_2"/>
    <property type="match status" value="1"/>
</dbReference>
<dbReference type="Gene3D" id="3.90.1150.10">
    <property type="entry name" value="Aspartate Aminotransferase, domain 1"/>
    <property type="match status" value="2"/>
</dbReference>
<evidence type="ECO:0000256" key="2">
    <source>
        <dbReference type="ARBA" id="ARBA00022898"/>
    </source>
</evidence>
<reference evidence="5 6" key="1">
    <citation type="submission" date="2024-02" db="EMBL/GenBank/DDBJ databases">
        <title>de novo genome assembly of Solanum bulbocastanum strain 11H21.</title>
        <authorList>
            <person name="Hosaka A.J."/>
        </authorList>
    </citation>
    <scope>NUCLEOTIDE SEQUENCE [LARGE SCALE GENOMIC DNA]</scope>
    <source>
        <tissue evidence="5">Young leaves</tissue>
    </source>
</reference>